<dbReference type="EMBL" id="JADQUG010000005">
    <property type="protein sequence ID" value="MBG9353462.1"/>
    <property type="molecule type" value="Genomic_DNA"/>
</dbReference>
<evidence type="ECO:0000256" key="6">
    <source>
        <dbReference type="ARBA" id="ARBA00022927"/>
    </source>
</evidence>
<comment type="similarity">
    <text evidence="2 11">Belongs to the SecG family.</text>
</comment>
<keyword evidence="5 11" id="KW-0812">Transmembrane</keyword>
<gene>
    <name evidence="12" type="primary">secG</name>
    <name evidence="12" type="ORF">I4J41_02220</name>
</gene>
<evidence type="ECO:0000313" key="13">
    <source>
        <dbReference type="Proteomes" id="UP000615580"/>
    </source>
</evidence>
<protein>
    <recommendedName>
        <fullName evidence="11">Protein-export membrane protein SecG</fullName>
    </recommendedName>
</protein>
<dbReference type="Pfam" id="PF03840">
    <property type="entry name" value="SecG"/>
    <property type="match status" value="1"/>
</dbReference>
<dbReference type="NCBIfam" id="TIGR00810">
    <property type="entry name" value="secG"/>
    <property type="match status" value="1"/>
</dbReference>
<keyword evidence="7 11" id="KW-1133">Transmembrane helix</keyword>
<dbReference type="InterPro" id="IPR004692">
    <property type="entry name" value="SecG"/>
</dbReference>
<keyword evidence="9 11" id="KW-0472">Membrane</keyword>
<comment type="caution">
    <text evidence="12">The sequence shown here is derived from an EMBL/GenBank/DDBJ whole genome shotgun (WGS) entry which is preliminary data.</text>
</comment>
<proteinExistence type="inferred from homology"/>
<dbReference type="PANTHER" id="PTHR34182">
    <property type="entry name" value="PROTEIN-EXPORT MEMBRANE PROTEIN SECG"/>
    <property type="match status" value="1"/>
</dbReference>
<accession>A0ABS0LB57</accession>
<evidence type="ECO:0000256" key="4">
    <source>
        <dbReference type="ARBA" id="ARBA00022475"/>
    </source>
</evidence>
<comment type="subcellular location">
    <subcellularLocation>
        <location evidence="1 11">Cell membrane</location>
        <topology evidence="1 11">Multi-pass membrane protein</topology>
    </subcellularLocation>
</comment>
<evidence type="ECO:0000256" key="1">
    <source>
        <dbReference type="ARBA" id="ARBA00004651"/>
    </source>
</evidence>
<evidence type="ECO:0000256" key="2">
    <source>
        <dbReference type="ARBA" id="ARBA00008445"/>
    </source>
</evidence>
<feature type="transmembrane region" description="Helical" evidence="11">
    <location>
        <begin position="55"/>
        <end position="73"/>
    </location>
</feature>
<dbReference type="RefSeq" id="WP_088266934.1">
    <property type="nucleotide sequence ID" value="NZ_CANNXG010000004.1"/>
</dbReference>
<evidence type="ECO:0000313" key="12">
    <source>
        <dbReference type="EMBL" id="MBG9353462.1"/>
    </source>
</evidence>
<reference evidence="12 13" key="1">
    <citation type="journal article" date="2020" name="J. Clin. Microbiol.">
        <title>Assessing the Genetic Diversity of Austrian Corynebacterium diphtheriae Clinical Isolates, 2011-2019.</title>
        <authorList>
            <person name="Schaeffer J."/>
            <person name="Huhulescu S."/>
            <person name="Stoeger A."/>
            <person name="Allerberger F."/>
            <person name="Ruppitsch W."/>
        </authorList>
    </citation>
    <scope>NUCLEOTIDE SEQUENCE [LARGE SCALE GENOMIC DNA]</scope>
    <source>
        <strain evidence="12 13">04-17</strain>
    </source>
</reference>
<feature type="transmembrane region" description="Helical" evidence="11">
    <location>
        <begin position="7"/>
        <end position="25"/>
    </location>
</feature>
<keyword evidence="3 11" id="KW-0813">Transport</keyword>
<dbReference type="PANTHER" id="PTHR34182:SF1">
    <property type="entry name" value="PROTEIN-EXPORT MEMBRANE PROTEIN SECG"/>
    <property type="match status" value="1"/>
</dbReference>
<evidence type="ECO:0000256" key="10">
    <source>
        <dbReference type="ARBA" id="ARBA00025182"/>
    </source>
</evidence>
<evidence type="ECO:0000256" key="7">
    <source>
        <dbReference type="ARBA" id="ARBA00022989"/>
    </source>
</evidence>
<sequence length="77" mass="8116">MALALEIILVVASVIMTLFVLLHRGKGGGLSSLFGGGVQSNLSGSTVVEKNLDRVTIFTGLIWIACIVALNLIQAYK</sequence>
<comment type="function">
    <text evidence="10 11">Involved in protein export. Participates in an early event of protein translocation.</text>
</comment>
<evidence type="ECO:0000256" key="11">
    <source>
        <dbReference type="RuleBase" id="RU365087"/>
    </source>
</evidence>
<evidence type="ECO:0000256" key="9">
    <source>
        <dbReference type="ARBA" id="ARBA00023136"/>
    </source>
</evidence>
<dbReference type="GeneID" id="97332077"/>
<keyword evidence="6 11" id="KW-0653">Protein transport</keyword>
<keyword evidence="4 11" id="KW-1003">Cell membrane</keyword>
<dbReference type="Proteomes" id="UP000615580">
    <property type="component" value="Unassembled WGS sequence"/>
</dbReference>
<evidence type="ECO:0000256" key="8">
    <source>
        <dbReference type="ARBA" id="ARBA00023010"/>
    </source>
</evidence>
<organism evidence="12 13">
    <name type="scientific">Corynebacterium belfantii</name>
    <dbReference type="NCBI Taxonomy" id="2014537"/>
    <lineage>
        <taxon>Bacteria</taxon>
        <taxon>Bacillati</taxon>
        <taxon>Actinomycetota</taxon>
        <taxon>Actinomycetes</taxon>
        <taxon>Mycobacteriales</taxon>
        <taxon>Corynebacteriaceae</taxon>
        <taxon>Corynebacterium</taxon>
    </lineage>
</organism>
<evidence type="ECO:0000256" key="5">
    <source>
        <dbReference type="ARBA" id="ARBA00022692"/>
    </source>
</evidence>
<keyword evidence="8 11" id="KW-0811">Translocation</keyword>
<evidence type="ECO:0000256" key="3">
    <source>
        <dbReference type="ARBA" id="ARBA00022448"/>
    </source>
</evidence>
<keyword evidence="13" id="KW-1185">Reference proteome</keyword>
<name>A0ABS0LB57_9CORY</name>